<comment type="similarity">
    <text evidence="1 6">Belongs to the universal ribosomal protein uL23 family.</text>
</comment>
<dbReference type="NCBIfam" id="NF004363">
    <property type="entry name" value="PRK05738.2-4"/>
    <property type="match status" value="1"/>
</dbReference>
<reference evidence="7 8" key="1">
    <citation type="journal article" date="2018" name="Nat. Biotechnol.">
        <title>A standardized bacterial taxonomy based on genome phylogeny substantially revises the tree of life.</title>
        <authorList>
            <person name="Parks D.H."/>
            <person name="Chuvochina M."/>
            <person name="Waite D.W."/>
            <person name="Rinke C."/>
            <person name="Skarshewski A."/>
            <person name="Chaumeil P.A."/>
            <person name="Hugenholtz P."/>
        </authorList>
    </citation>
    <scope>NUCLEOTIDE SEQUENCE [LARGE SCALE GENOMIC DNA]</scope>
    <source>
        <strain evidence="7">UBA10948</strain>
    </source>
</reference>
<dbReference type="NCBIfam" id="NF004366">
    <property type="entry name" value="PRK05738.3-2"/>
    <property type="match status" value="1"/>
</dbReference>
<dbReference type="RefSeq" id="WP_061213132.1">
    <property type="nucleotide sequence ID" value="NZ_DCDX01000048.1"/>
</dbReference>
<dbReference type="Gene3D" id="3.30.70.330">
    <property type="match status" value="1"/>
</dbReference>
<dbReference type="HAMAP" id="MF_01369_B">
    <property type="entry name" value="Ribosomal_uL23_B"/>
    <property type="match status" value="1"/>
</dbReference>
<dbReference type="PANTHER" id="PTHR11620">
    <property type="entry name" value="60S RIBOSOMAL PROTEIN L23A"/>
    <property type="match status" value="1"/>
</dbReference>
<dbReference type="InterPro" id="IPR012677">
    <property type="entry name" value="Nucleotide-bd_a/b_plait_sf"/>
</dbReference>
<keyword evidence="5 6" id="KW-0687">Ribonucleoprotein</keyword>
<dbReference type="STRING" id="378794.GCA_001570625_00594"/>
<dbReference type="FunFam" id="3.30.70.330:FF:000001">
    <property type="entry name" value="50S ribosomal protein L23"/>
    <property type="match status" value="1"/>
</dbReference>
<name>A0A354YZU1_9FIRM</name>
<evidence type="ECO:0000256" key="3">
    <source>
        <dbReference type="ARBA" id="ARBA00022884"/>
    </source>
</evidence>
<dbReference type="EMBL" id="DNZF01000212">
    <property type="protein sequence ID" value="HBK54226.1"/>
    <property type="molecule type" value="Genomic_DNA"/>
</dbReference>
<dbReference type="InterPro" id="IPR013025">
    <property type="entry name" value="Ribosomal_uL23-like"/>
</dbReference>
<keyword evidence="4 6" id="KW-0689">Ribosomal protein</keyword>
<dbReference type="Proteomes" id="UP000263273">
    <property type="component" value="Unassembled WGS sequence"/>
</dbReference>
<dbReference type="Pfam" id="PF00276">
    <property type="entry name" value="Ribosomal_L23"/>
    <property type="match status" value="1"/>
</dbReference>
<dbReference type="GO" id="GO:0006412">
    <property type="term" value="P:translation"/>
    <property type="evidence" value="ECO:0007669"/>
    <property type="project" value="UniProtKB-UniRule"/>
</dbReference>
<accession>A0A354YZU1</accession>
<evidence type="ECO:0000256" key="5">
    <source>
        <dbReference type="ARBA" id="ARBA00023274"/>
    </source>
</evidence>
<keyword evidence="3 6" id="KW-0694">RNA-binding</keyword>
<dbReference type="GO" id="GO:0005840">
    <property type="term" value="C:ribosome"/>
    <property type="evidence" value="ECO:0007669"/>
    <property type="project" value="UniProtKB-KW"/>
</dbReference>
<dbReference type="NCBIfam" id="NF004359">
    <property type="entry name" value="PRK05738.1-3"/>
    <property type="match status" value="1"/>
</dbReference>
<dbReference type="InterPro" id="IPR012678">
    <property type="entry name" value="Ribosomal_uL23/eL15/eS24_sf"/>
</dbReference>
<evidence type="ECO:0000313" key="8">
    <source>
        <dbReference type="Proteomes" id="UP000263273"/>
    </source>
</evidence>
<evidence type="ECO:0000313" key="7">
    <source>
        <dbReference type="EMBL" id="HBK54226.1"/>
    </source>
</evidence>
<proteinExistence type="inferred from homology"/>
<organism evidence="7 8">
    <name type="scientific">Syntrophomonas wolfei</name>
    <dbReference type="NCBI Taxonomy" id="863"/>
    <lineage>
        <taxon>Bacteria</taxon>
        <taxon>Bacillati</taxon>
        <taxon>Bacillota</taxon>
        <taxon>Clostridia</taxon>
        <taxon>Eubacteriales</taxon>
        <taxon>Syntrophomonadaceae</taxon>
        <taxon>Syntrophomonas</taxon>
    </lineage>
</organism>
<dbReference type="GO" id="GO:1990904">
    <property type="term" value="C:ribonucleoprotein complex"/>
    <property type="evidence" value="ECO:0007669"/>
    <property type="project" value="UniProtKB-KW"/>
</dbReference>
<comment type="subunit">
    <text evidence="6">Part of the 50S ribosomal subunit. Contacts protein L29, and trigger factor when it is bound to the ribosome.</text>
</comment>
<sequence>MRDYRDIIIKPVVTEKSMNLLADNKYTFIVDKRANKTEIKNAIENIFAVRVESVNTMNIKGKPKRMGRFEGKKPDRKKAVISLKPGHKIRLFEGM</sequence>
<dbReference type="GO" id="GO:0003735">
    <property type="term" value="F:structural constituent of ribosome"/>
    <property type="evidence" value="ECO:0007669"/>
    <property type="project" value="InterPro"/>
</dbReference>
<gene>
    <name evidence="6" type="primary">rplW</name>
    <name evidence="7" type="ORF">DDZ44_09850</name>
</gene>
<comment type="caution">
    <text evidence="7">The sequence shown here is derived from an EMBL/GenBank/DDBJ whole genome shotgun (WGS) entry which is preliminary data.</text>
</comment>
<evidence type="ECO:0000256" key="6">
    <source>
        <dbReference type="HAMAP-Rule" id="MF_01369"/>
    </source>
</evidence>
<protein>
    <recommendedName>
        <fullName evidence="6">Large ribosomal subunit protein uL23</fullName>
    </recommendedName>
</protein>
<keyword evidence="2 6" id="KW-0699">rRNA-binding</keyword>
<dbReference type="GO" id="GO:0019843">
    <property type="term" value="F:rRNA binding"/>
    <property type="evidence" value="ECO:0007669"/>
    <property type="project" value="UniProtKB-UniRule"/>
</dbReference>
<evidence type="ECO:0000256" key="1">
    <source>
        <dbReference type="ARBA" id="ARBA00006700"/>
    </source>
</evidence>
<dbReference type="SUPFAM" id="SSF54189">
    <property type="entry name" value="Ribosomal proteins S24e, L23 and L15e"/>
    <property type="match status" value="1"/>
</dbReference>
<evidence type="ECO:0000256" key="2">
    <source>
        <dbReference type="ARBA" id="ARBA00022730"/>
    </source>
</evidence>
<dbReference type="AlphaFoldDB" id="A0A354YZU1"/>
<evidence type="ECO:0000256" key="4">
    <source>
        <dbReference type="ARBA" id="ARBA00022980"/>
    </source>
</evidence>
<comment type="function">
    <text evidence="6">One of the early assembly proteins it binds 23S rRNA. One of the proteins that surrounds the polypeptide exit tunnel on the outside of the ribosome. Forms the main docking site for trigger factor binding to the ribosome.</text>
</comment>